<dbReference type="Proteomes" id="UP001596058">
    <property type="component" value="Unassembled WGS sequence"/>
</dbReference>
<feature type="domain" description="Plastocyanin-like" evidence="1">
    <location>
        <begin position="17"/>
        <end position="56"/>
    </location>
</feature>
<gene>
    <name evidence="2" type="ORF">ACFPZ3_56340</name>
</gene>
<dbReference type="SUPFAM" id="SSF49503">
    <property type="entry name" value="Cupredoxins"/>
    <property type="match status" value="1"/>
</dbReference>
<keyword evidence="3" id="KW-1185">Reference proteome</keyword>
<evidence type="ECO:0000313" key="2">
    <source>
        <dbReference type="EMBL" id="MFC5833284.1"/>
    </source>
</evidence>
<name>A0ABW1D5S4_9ACTN</name>
<proteinExistence type="predicted"/>
<dbReference type="InterPro" id="IPR008972">
    <property type="entry name" value="Cupredoxin"/>
</dbReference>
<dbReference type="Pfam" id="PF07731">
    <property type="entry name" value="Cu-oxidase_2"/>
    <property type="match status" value="1"/>
</dbReference>
<dbReference type="InterPro" id="IPR011706">
    <property type="entry name" value="Cu-oxidase_C"/>
</dbReference>
<dbReference type="EMBL" id="JBHSPA010000091">
    <property type="protein sequence ID" value="MFC5833284.1"/>
    <property type="molecule type" value="Genomic_DNA"/>
</dbReference>
<reference evidence="3" key="1">
    <citation type="journal article" date="2019" name="Int. J. Syst. Evol. Microbiol.">
        <title>The Global Catalogue of Microorganisms (GCM) 10K type strain sequencing project: providing services to taxonomists for standard genome sequencing and annotation.</title>
        <authorList>
            <consortium name="The Broad Institute Genomics Platform"/>
            <consortium name="The Broad Institute Genome Sequencing Center for Infectious Disease"/>
            <person name="Wu L."/>
            <person name="Ma J."/>
        </authorList>
    </citation>
    <scope>NUCLEOTIDE SEQUENCE [LARGE SCALE GENOMIC DNA]</scope>
    <source>
        <strain evidence="3">CCUG 53903</strain>
    </source>
</reference>
<sequence>MGHLTHIAGAAIHGLLMDVVMLGWYQSLDFDFTADQPGLSLFHCHQQIHMDYGFVFLLRCA</sequence>
<dbReference type="RefSeq" id="WP_379522711.1">
    <property type="nucleotide sequence ID" value="NZ_JBHSPA010000091.1"/>
</dbReference>
<organism evidence="2 3">
    <name type="scientific">Nonomuraea insulae</name>
    <dbReference type="NCBI Taxonomy" id="1616787"/>
    <lineage>
        <taxon>Bacteria</taxon>
        <taxon>Bacillati</taxon>
        <taxon>Actinomycetota</taxon>
        <taxon>Actinomycetes</taxon>
        <taxon>Streptosporangiales</taxon>
        <taxon>Streptosporangiaceae</taxon>
        <taxon>Nonomuraea</taxon>
    </lineage>
</organism>
<comment type="caution">
    <text evidence="2">The sequence shown here is derived from an EMBL/GenBank/DDBJ whole genome shotgun (WGS) entry which is preliminary data.</text>
</comment>
<evidence type="ECO:0000313" key="3">
    <source>
        <dbReference type="Proteomes" id="UP001596058"/>
    </source>
</evidence>
<accession>A0ABW1D5S4</accession>
<protein>
    <submittedName>
        <fullName evidence="2">Multicopper oxidase domain-containing protein</fullName>
    </submittedName>
</protein>
<evidence type="ECO:0000259" key="1">
    <source>
        <dbReference type="Pfam" id="PF07731"/>
    </source>
</evidence>
<dbReference type="Gene3D" id="2.60.40.420">
    <property type="entry name" value="Cupredoxins - blue copper proteins"/>
    <property type="match status" value="1"/>
</dbReference>